<dbReference type="PANTHER" id="PTHR32385">
    <property type="entry name" value="MANNOSYL PHOSPHORYLINOSITOL CERAMIDE SYNTHASE"/>
    <property type="match status" value="1"/>
</dbReference>
<dbReference type="Gene3D" id="3.90.550.20">
    <property type="match status" value="1"/>
</dbReference>
<name>A0AAE6WIY3_9LACO</name>
<dbReference type="EMBL" id="CP040852">
    <property type="protein sequence ID" value="QIA90465.1"/>
    <property type="molecule type" value="Genomic_DNA"/>
</dbReference>
<dbReference type="PANTHER" id="PTHR32385:SF15">
    <property type="entry name" value="INOSITOL PHOSPHOCERAMIDE MANNOSYLTRANSFERASE 1"/>
    <property type="match status" value="1"/>
</dbReference>
<evidence type="ECO:0000313" key="2">
    <source>
        <dbReference type="Proteomes" id="UP000463931"/>
    </source>
</evidence>
<dbReference type="InterPro" id="IPR029044">
    <property type="entry name" value="Nucleotide-diphossugar_trans"/>
</dbReference>
<proteinExistence type="predicted"/>
<gene>
    <name evidence="1" type="ORF">FEE40_10035</name>
</gene>
<evidence type="ECO:0000313" key="1">
    <source>
        <dbReference type="EMBL" id="QIA90465.1"/>
    </source>
</evidence>
<dbReference type="GO" id="GO:0016020">
    <property type="term" value="C:membrane"/>
    <property type="evidence" value="ECO:0007669"/>
    <property type="project" value="GOC"/>
</dbReference>
<protein>
    <submittedName>
        <fullName evidence="1">Glycosyl transferase</fullName>
    </submittedName>
</protein>
<dbReference type="AlphaFoldDB" id="A0AAE6WIY3"/>
<dbReference type="Proteomes" id="UP000463931">
    <property type="component" value="Chromosome"/>
</dbReference>
<dbReference type="Pfam" id="PF04488">
    <property type="entry name" value="Gly_transf_sug"/>
    <property type="match status" value="1"/>
</dbReference>
<dbReference type="InterPro" id="IPR007577">
    <property type="entry name" value="GlycoTrfase_DXD_sugar-bd_CS"/>
</dbReference>
<organism evidence="1 2">
    <name type="scientific">Ligilactobacillus murinus</name>
    <dbReference type="NCBI Taxonomy" id="1622"/>
    <lineage>
        <taxon>Bacteria</taxon>
        <taxon>Bacillati</taxon>
        <taxon>Bacillota</taxon>
        <taxon>Bacilli</taxon>
        <taxon>Lactobacillales</taxon>
        <taxon>Lactobacillaceae</taxon>
        <taxon>Ligilactobacillus</taxon>
    </lineage>
</organism>
<dbReference type="GO" id="GO:0051999">
    <property type="term" value="P:mannosyl-inositol phosphorylceramide biosynthetic process"/>
    <property type="evidence" value="ECO:0007669"/>
    <property type="project" value="TreeGrafter"/>
</dbReference>
<dbReference type="GO" id="GO:0000030">
    <property type="term" value="F:mannosyltransferase activity"/>
    <property type="evidence" value="ECO:0007669"/>
    <property type="project" value="TreeGrafter"/>
</dbReference>
<keyword evidence="1" id="KW-0808">Transferase</keyword>
<accession>A0AAE6WIY3</accession>
<sequence length="264" mass="31234">MIPKIIHYCWFGQNEMPKQYRQYIEGWKKLCPDYEIIEWNEENYDVEQVAYTAQAAKAGKWSFVSDYLGFDVVYRYGGIYLDTDVELLQTLDHILENDAFFAIEENESGAEVAPGLGFGAKKNHPLLKQLRDMYNDLEFIQADGSLNTVAIPVYTTQLLEKIGFKRQDKLQKLGDVTIYPTNYFAPMDFLTGQIKLSPETLSIHHYSALWQTPTNLRHIEKMRQINRRFGKKWGMRINFLWRVWWALERRIKKLWRKSKCQRSV</sequence>
<dbReference type="InterPro" id="IPR051706">
    <property type="entry name" value="Glycosyltransferase_domain"/>
</dbReference>
<reference evidence="1 2" key="1">
    <citation type="journal article" date="2019" name="Nat. Med.">
        <title>Preventing dysbiosis of the neonatal mouse intestinal microbiome protects against late-onset sepsis.</title>
        <authorList>
            <person name="Singer J.R."/>
            <person name="Blosser E.G."/>
            <person name="Zindl C.L."/>
            <person name="Silberger D.J."/>
            <person name="Conlan S."/>
            <person name="Laufer V.A."/>
            <person name="DiToro D."/>
            <person name="Deming C."/>
            <person name="Kumar R."/>
            <person name="Morrow C.D."/>
            <person name="Segre J.A."/>
            <person name="Gray M.J."/>
            <person name="Randolph D.A."/>
            <person name="Weaver C.T."/>
        </authorList>
    </citation>
    <scope>NUCLEOTIDE SEQUENCE [LARGE SCALE GENOMIC DNA]</scope>
    <source>
        <strain evidence="1 2">V10</strain>
    </source>
</reference>
<dbReference type="SUPFAM" id="SSF53448">
    <property type="entry name" value="Nucleotide-diphospho-sugar transferases"/>
    <property type="match status" value="1"/>
</dbReference>
<dbReference type="RefSeq" id="WP_163587771.1">
    <property type="nucleotide sequence ID" value="NZ_CP040852.1"/>
</dbReference>